<keyword evidence="5" id="KW-1185">Reference proteome</keyword>
<evidence type="ECO:0000256" key="2">
    <source>
        <dbReference type="SAM" id="Phobius"/>
    </source>
</evidence>
<dbReference type="RefSeq" id="WP_184678706.1">
    <property type="nucleotide sequence ID" value="NZ_JACHGY010000001.1"/>
</dbReference>
<name>A0A7X0LLP0_9BACT</name>
<evidence type="ECO:0000259" key="3">
    <source>
        <dbReference type="PROSITE" id="PS50056"/>
    </source>
</evidence>
<comment type="caution">
    <text evidence="4">The sequence shown here is derived from an EMBL/GenBank/DDBJ whole genome shotgun (WGS) entry which is preliminary data.</text>
</comment>
<organism evidence="4 5">
    <name type="scientific">Algisphaera agarilytica</name>
    <dbReference type="NCBI Taxonomy" id="1385975"/>
    <lineage>
        <taxon>Bacteria</taxon>
        <taxon>Pseudomonadati</taxon>
        <taxon>Planctomycetota</taxon>
        <taxon>Phycisphaerae</taxon>
        <taxon>Phycisphaerales</taxon>
        <taxon>Phycisphaeraceae</taxon>
        <taxon>Algisphaera</taxon>
    </lineage>
</organism>
<evidence type="ECO:0000313" key="5">
    <source>
        <dbReference type="Proteomes" id="UP000541810"/>
    </source>
</evidence>
<accession>A0A7X0LLP0</accession>
<dbReference type="Pfam" id="PF22784">
    <property type="entry name" value="PTP-SAK"/>
    <property type="match status" value="1"/>
</dbReference>
<dbReference type="PROSITE" id="PS50056">
    <property type="entry name" value="TYR_PHOSPHATASE_2"/>
    <property type="match status" value="1"/>
</dbReference>
<feature type="transmembrane region" description="Helical" evidence="2">
    <location>
        <begin position="15"/>
        <end position="37"/>
    </location>
</feature>
<keyword evidence="2" id="KW-0812">Transmembrane</keyword>
<protein>
    <recommendedName>
        <fullName evidence="3">Tyrosine specific protein phosphatases domain-containing protein</fullName>
    </recommendedName>
</protein>
<dbReference type="PANTHER" id="PTHR47216:SF4">
    <property type="entry name" value="OS01G0859400 PROTEIN"/>
    <property type="match status" value="1"/>
</dbReference>
<dbReference type="InterPro" id="IPR016130">
    <property type="entry name" value="Tyr_Pase_AS"/>
</dbReference>
<dbReference type="PROSITE" id="PS00383">
    <property type="entry name" value="TYR_PHOSPHATASE_1"/>
    <property type="match status" value="1"/>
</dbReference>
<keyword evidence="2" id="KW-1133">Transmembrane helix</keyword>
<dbReference type="SUPFAM" id="SSF52799">
    <property type="entry name" value="(Phosphotyrosine protein) phosphatases II"/>
    <property type="match status" value="1"/>
</dbReference>
<dbReference type="EMBL" id="JACHGY010000001">
    <property type="protein sequence ID" value="MBB6431222.1"/>
    <property type="molecule type" value="Genomic_DNA"/>
</dbReference>
<dbReference type="GO" id="GO:0016791">
    <property type="term" value="F:phosphatase activity"/>
    <property type="evidence" value="ECO:0007669"/>
    <property type="project" value="UniProtKB-ARBA"/>
</dbReference>
<dbReference type="Gene3D" id="3.90.190.10">
    <property type="entry name" value="Protein tyrosine phosphatase superfamily"/>
    <property type="match status" value="1"/>
</dbReference>
<gene>
    <name evidence="4" type="ORF">HNQ40_003028</name>
</gene>
<dbReference type="AlphaFoldDB" id="A0A7X0LLP0"/>
<evidence type="ECO:0000313" key="4">
    <source>
        <dbReference type="EMBL" id="MBB6431222.1"/>
    </source>
</evidence>
<evidence type="ECO:0000256" key="1">
    <source>
        <dbReference type="ARBA" id="ARBA00022801"/>
    </source>
</evidence>
<feature type="transmembrane region" description="Helical" evidence="2">
    <location>
        <begin position="52"/>
        <end position="71"/>
    </location>
</feature>
<keyword evidence="2" id="KW-0472">Membrane</keyword>
<sequence length="215" mass="23807">MPVLGVVAAFAGVRFWPYGIILIWFGLCCIVLGFAYLRPGLNLFCKTDTGRIPLYMSVIAFPYLAFTYVVWRVNVGLVSESALIVIDDNLIVGRRLFPHELPRQVTHVVDLTTEFSEPSGVVERVAYQHLPIMDGHVPLRDRLLQTLEELPEDAVVYIHCAQGHGRTGLVAMALLFLRGEIASVSEGISLLQSKRPGIRLNSAQTGFIETVMGRG</sequence>
<proteinExistence type="predicted"/>
<dbReference type="InterPro" id="IPR057023">
    <property type="entry name" value="PTP-SAK"/>
</dbReference>
<reference evidence="4 5" key="1">
    <citation type="submission" date="2020-08" db="EMBL/GenBank/DDBJ databases">
        <title>Genomic Encyclopedia of Type Strains, Phase IV (KMG-IV): sequencing the most valuable type-strain genomes for metagenomic binning, comparative biology and taxonomic classification.</title>
        <authorList>
            <person name="Goeker M."/>
        </authorList>
    </citation>
    <scope>NUCLEOTIDE SEQUENCE [LARGE SCALE GENOMIC DNA]</scope>
    <source>
        <strain evidence="4 5">DSM 103725</strain>
    </source>
</reference>
<feature type="domain" description="Tyrosine specific protein phosphatases" evidence="3">
    <location>
        <begin position="141"/>
        <end position="206"/>
    </location>
</feature>
<dbReference type="PANTHER" id="PTHR47216">
    <property type="match status" value="1"/>
</dbReference>
<dbReference type="Proteomes" id="UP000541810">
    <property type="component" value="Unassembled WGS sequence"/>
</dbReference>
<dbReference type="InterPro" id="IPR000387">
    <property type="entry name" value="Tyr_Pase_dom"/>
</dbReference>
<dbReference type="InterPro" id="IPR029021">
    <property type="entry name" value="Prot-tyrosine_phosphatase-like"/>
</dbReference>
<keyword evidence="1" id="KW-0378">Hydrolase</keyword>